<name>A0A3B0Z880_9ZZZZ</name>
<sequence length="89" mass="10325">MARYRKIAFSTLLGLRVSGALHTLIARLSCCSFSKWKLRRRLFTGNKLILTERTSQHDGLILIALTLAGYVYIINIDRLWVRFLQAWQS</sequence>
<evidence type="ECO:0000313" key="1">
    <source>
        <dbReference type="EMBL" id="VAW82469.1"/>
    </source>
</evidence>
<proteinExistence type="predicted"/>
<reference evidence="1" key="1">
    <citation type="submission" date="2018-06" db="EMBL/GenBank/DDBJ databases">
        <authorList>
            <person name="Zhirakovskaya E."/>
        </authorList>
    </citation>
    <scope>NUCLEOTIDE SEQUENCE</scope>
</reference>
<dbReference type="EMBL" id="UOFK01000320">
    <property type="protein sequence ID" value="VAW82469.1"/>
    <property type="molecule type" value="Genomic_DNA"/>
</dbReference>
<organism evidence="1">
    <name type="scientific">hydrothermal vent metagenome</name>
    <dbReference type="NCBI Taxonomy" id="652676"/>
    <lineage>
        <taxon>unclassified sequences</taxon>
        <taxon>metagenomes</taxon>
        <taxon>ecological metagenomes</taxon>
    </lineage>
</organism>
<dbReference type="AlphaFoldDB" id="A0A3B0Z880"/>
<gene>
    <name evidence="1" type="ORF">MNBD_GAMMA13-1134</name>
</gene>
<accession>A0A3B0Z880</accession>
<protein>
    <submittedName>
        <fullName evidence="1">Uncharacterized protein</fullName>
    </submittedName>
</protein>
<feature type="non-terminal residue" evidence="1">
    <location>
        <position position="89"/>
    </location>
</feature>